<accession>A0A936ZFE5</accession>
<dbReference type="PANTHER" id="PTHR43756">
    <property type="entry name" value="CHOLINE MONOOXYGENASE, CHLOROPLASTIC"/>
    <property type="match status" value="1"/>
</dbReference>
<dbReference type="InterPro" id="IPR015881">
    <property type="entry name" value="ARHD_Rieske_2Fe_2S"/>
</dbReference>
<evidence type="ECO:0000256" key="6">
    <source>
        <dbReference type="ARBA" id="ARBA00023004"/>
    </source>
</evidence>
<dbReference type="AlphaFoldDB" id="A0A936ZFE5"/>
<comment type="caution">
    <text evidence="11">The sequence shown here is derived from an EMBL/GenBank/DDBJ whole genome shotgun (WGS) entry which is preliminary data.</text>
</comment>
<name>A0A936ZFE5_9BURK</name>
<dbReference type="RefSeq" id="WP_201682322.1">
    <property type="nucleotide sequence ID" value="NZ_JAEQNA010000001.1"/>
</dbReference>
<keyword evidence="3" id="KW-0001">2Fe-2S</keyword>
<keyword evidence="5" id="KW-0560">Oxidoreductase</keyword>
<evidence type="ECO:0000256" key="1">
    <source>
        <dbReference type="ARBA" id="ARBA00001962"/>
    </source>
</evidence>
<dbReference type="SUPFAM" id="SSF50022">
    <property type="entry name" value="ISP domain"/>
    <property type="match status" value="1"/>
</dbReference>
<evidence type="ECO:0000313" key="12">
    <source>
        <dbReference type="Proteomes" id="UP000613011"/>
    </source>
</evidence>
<evidence type="ECO:0000313" key="11">
    <source>
        <dbReference type="EMBL" id="MBL0419278.1"/>
    </source>
</evidence>
<dbReference type="PANTHER" id="PTHR43756:SF5">
    <property type="entry name" value="CHOLINE MONOOXYGENASE, CHLOROPLASTIC"/>
    <property type="match status" value="1"/>
</dbReference>
<keyword evidence="4" id="KW-0479">Metal-binding</keyword>
<dbReference type="Pfam" id="PF00355">
    <property type="entry name" value="Rieske"/>
    <property type="match status" value="1"/>
</dbReference>
<proteinExistence type="inferred from homology"/>
<dbReference type="GO" id="GO:0005506">
    <property type="term" value="F:iron ion binding"/>
    <property type="evidence" value="ECO:0007669"/>
    <property type="project" value="InterPro"/>
</dbReference>
<reference evidence="11" key="1">
    <citation type="submission" date="2021-01" db="EMBL/GenBank/DDBJ databases">
        <title>Ramlibacter sp. strain AW1 16S ribosomal RNA gene Genome sequencing and assembly.</title>
        <authorList>
            <person name="Kang M."/>
        </authorList>
    </citation>
    <scope>NUCLEOTIDE SEQUENCE</scope>
    <source>
        <strain evidence="11">AW1</strain>
    </source>
</reference>
<evidence type="ECO:0000256" key="7">
    <source>
        <dbReference type="ARBA" id="ARBA00023014"/>
    </source>
</evidence>
<keyword evidence="6" id="KW-0408">Iron</keyword>
<keyword evidence="7" id="KW-0411">Iron-sulfur</keyword>
<dbReference type="PROSITE" id="PS51296">
    <property type="entry name" value="RIESKE"/>
    <property type="match status" value="1"/>
</dbReference>
<dbReference type="PRINTS" id="PR00090">
    <property type="entry name" value="RNGDIOXGNASE"/>
</dbReference>
<dbReference type="Gene3D" id="3.90.380.10">
    <property type="entry name" value="Naphthalene 1,2-dioxygenase Alpha Subunit, Chain A, domain 1"/>
    <property type="match status" value="1"/>
</dbReference>
<comment type="cofactor">
    <cofactor evidence="1">
        <name>Fe cation</name>
        <dbReference type="ChEBI" id="CHEBI:24875"/>
    </cofactor>
</comment>
<dbReference type="InterPro" id="IPR017941">
    <property type="entry name" value="Rieske_2Fe-2S"/>
</dbReference>
<evidence type="ECO:0000259" key="10">
    <source>
        <dbReference type="PROSITE" id="PS51296"/>
    </source>
</evidence>
<dbReference type="GO" id="GO:0051537">
    <property type="term" value="F:2 iron, 2 sulfur cluster binding"/>
    <property type="evidence" value="ECO:0007669"/>
    <property type="project" value="UniProtKB-KW"/>
</dbReference>
<dbReference type="InterPro" id="IPR036922">
    <property type="entry name" value="Rieske_2Fe-2S_sf"/>
</dbReference>
<evidence type="ECO:0000256" key="5">
    <source>
        <dbReference type="ARBA" id="ARBA00023002"/>
    </source>
</evidence>
<dbReference type="Proteomes" id="UP000613011">
    <property type="component" value="Unassembled WGS sequence"/>
</dbReference>
<evidence type="ECO:0000256" key="3">
    <source>
        <dbReference type="ARBA" id="ARBA00022714"/>
    </source>
</evidence>
<feature type="domain" description="Rieske" evidence="10">
    <location>
        <begin position="45"/>
        <end position="159"/>
    </location>
</feature>
<dbReference type="PROSITE" id="PS00570">
    <property type="entry name" value="RING_HYDROXYL_ALPHA"/>
    <property type="match status" value="1"/>
</dbReference>
<gene>
    <name evidence="11" type="ORF">JI739_02855</name>
</gene>
<evidence type="ECO:0000256" key="2">
    <source>
        <dbReference type="ARBA" id="ARBA00008751"/>
    </source>
</evidence>
<dbReference type="InterPro" id="IPR015879">
    <property type="entry name" value="Ring_hydroxy_dOase_asu_C_dom"/>
</dbReference>
<dbReference type="GO" id="GO:0016491">
    <property type="term" value="F:oxidoreductase activity"/>
    <property type="evidence" value="ECO:0007669"/>
    <property type="project" value="UniProtKB-KW"/>
</dbReference>
<keyword evidence="12" id="KW-1185">Reference proteome</keyword>
<dbReference type="SUPFAM" id="SSF55961">
    <property type="entry name" value="Bet v1-like"/>
    <property type="match status" value="1"/>
</dbReference>
<evidence type="ECO:0000256" key="9">
    <source>
        <dbReference type="SAM" id="MobiDB-lite"/>
    </source>
</evidence>
<feature type="region of interest" description="Disordered" evidence="9">
    <location>
        <begin position="237"/>
        <end position="258"/>
    </location>
</feature>
<dbReference type="Gene3D" id="2.102.10.10">
    <property type="entry name" value="Rieske [2Fe-2S] iron-sulphur domain"/>
    <property type="match status" value="1"/>
</dbReference>
<evidence type="ECO:0000256" key="4">
    <source>
        <dbReference type="ARBA" id="ARBA00022723"/>
    </source>
</evidence>
<sequence length="411" mass="46492">MNPTTETTSARRWPSAGITRVPAWIYSDPAIYRRELDEFFAGDSWSFVGLEAEVPEPGTFKRTWIADRQVIVTRDGDGIHVVENRCSHRGGAIVWKNRGQARTLTCPYHQWAFDLKGGCRGVSLARGVQGEGGMPADFAMKEHDLRKLRVARVGGSIWASFSDRVPAFEDYCGPLAMQRLTRLMPGRPLRLLGQSRQLIPCNWKLYYENNRDPYHGTLLHTFFITFGLYRADSRHATSPQQGGMHSVNVAAPGERKGDGSLTRELKRFKDIRLNDMETVQFADEYGDGEMTAMQLFPGAFIQQHANVLAVRVIVPKGVRETEVDWTYFGYADDDERMQRIRLKQANLLGPSGFVSIDDSELLKQLQRQVEGYPESQAVLEMGGQGVEPQVTMATEVGLRAFYQYYRERLGL</sequence>
<keyword evidence="8" id="KW-0520">NAD</keyword>
<evidence type="ECO:0000256" key="8">
    <source>
        <dbReference type="ARBA" id="ARBA00023027"/>
    </source>
</evidence>
<protein>
    <submittedName>
        <fullName evidence="11">Rieske 2Fe-2S domain-containing protein</fullName>
    </submittedName>
</protein>
<organism evidence="11 12">
    <name type="scientific">Ramlibacter aurantiacus</name>
    <dbReference type="NCBI Taxonomy" id="2801330"/>
    <lineage>
        <taxon>Bacteria</taxon>
        <taxon>Pseudomonadati</taxon>
        <taxon>Pseudomonadota</taxon>
        <taxon>Betaproteobacteria</taxon>
        <taxon>Burkholderiales</taxon>
        <taxon>Comamonadaceae</taxon>
        <taxon>Ramlibacter</taxon>
    </lineage>
</organism>
<dbReference type="EMBL" id="JAEQNA010000001">
    <property type="protein sequence ID" value="MBL0419278.1"/>
    <property type="molecule type" value="Genomic_DNA"/>
</dbReference>
<comment type="similarity">
    <text evidence="2">Belongs to the bacterial ring-hydroxylating dioxygenase alpha subunit family.</text>
</comment>
<dbReference type="Pfam" id="PF00848">
    <property type="entry name" value="Ring_hydroxyl_A"/>
    <property type="match status" value="1"/>
</dbReference>
<dbReference type="InterPro" id="IPR001663">
    <property type="entry name" value="Rng_hydr_dOase-A"/>
</dbReference>